<sequence length="1363" mass="144043">MKPTGKAIVSLMLTAEMLLGSAWMAGPAVAASVQSGTPYTADGKYNVNIPHIVVNQVYGGGNTADASGGFFSKGYIELYNPTDSDVSLAGWSVQYSDPKLAGQWSKLDLNGSIKAHSSYLITDDANNTEHKEDISAIGDQSWPGMYFNNNGMKVVLLSSTDLLQVMNPFQTMPSSYVDMIGAAANDNNATIDGYEVDYPTGKTEGTSKQKSVRRVDFVDTDNNKADFKQISFDTLDASSWALFKPHNSADGQWSVKVPDLGIATKNLSEAKVGSPYSVSLSVYGGVQPYSFEAAGLPDGLSLDAASGNISGTPTKVGASTVSIAVYDSSTPRKKTEADLLLNVAEAAAPLTPDLLSVTKIGGYAVGVTNKDGGVAEIVKFNRDNGKFYLVNGSSHPATVDIVNLKDPSNPQKEYSINVEQLSEVDGFTYGDLTSVDINTATKRIAVAIQEEDAMKNGKVLVLDYDGKLLTSYEAGVQPDMVKYTNDGRYILTADEAEPRTTVGDPEGSVTIIDTLKNTSILVKFDNPDVIDDLVHIRGVADPVTKQITGKGEKKDAVRDLEPEFVVLSDDQTIAYVALQENNAIAAIDIASKKVLWVNGLGFKDLSLPTNQLDLVKDKKVNLENVPFLGTYMPDGIDQYTVGGKTYLFTANEGDATEWDSKVNVSTVKKMKGSLNPDSKAAEFLNKNKDKYDSVEVMSDMGNDGIYLYGGRSFSIWEADSMEQVYDSGSDFEKITGERLPEFFNASNSNTTMDNRSTKKGPEPEYVKVGKVGQKALAFIGLERIGGLMTYDVTNPMEPSFVNYINTREFTPANTIETDTGPEGIEFIPATSSPTGWPLVLVANEVGGTVAIYQLNVSKVTLNQTSLSLKVGEASATLEASVVPAKGGSNVVTWSSSNSSVASVDNNGKVTPLAKGTAVISAYSADGYGVAESTVTVATADPVISNPGPGTTVTTKDPVKESTTPAVNSDGNKIIVEIKASKDAEGNLVASITSDMVTGALKSLGNSANGQIVFRSNVDAASGEVLLNFPSSAFAALAGSTAKSVGFEAGIGTITLDRNALSAVHTAAKGEDIKLSISSTDTEEKGKAQAVIGSRPVINLAISAGSQRLSNLGAGFATITVPYTLRANEDANAVVAYDLMNAGQAVVLAGSSYNAATGQLIFRSSQFSTYAVGYNKVSFSDIGSSFAKDSITYLAARDVITGISEGEFGSKSQLTRADVTLLLARLAGADLSTEGAGNFTDVKVDDYYAAAVAWANRKGIVTGVSEGQFDPRANVTREQLSVMIIRLAKAMNWTLPVSGDGSAFADQKWISVYALEAATAARQAGIISGKPAAGSSAHNFAPKDTATREEIAQMLAKLLKLSQS</sequence>
<dbReference type="InterPro" id="IPR003343">
    <property type="entry name" value="Big_2"/>
</dbReference>
<dbReference type="SUPFAM" id="SSF50969">
    <property type="entry name" value="YVTN repeat-like/Quinoprotein amine dehydrogenase"/>
    <property type="match status" value="1"/>
</dbReference>
<keyword evidence="2" id="KW-0732">Signal</keyword>
<dbReference type="SUPFAM" id="SSF49373">
    <property type="entry name" value="Invasin/intimin cell-adhesion fragments"/>
    <property type="match status" value="1"/>
</dbReference>
<dbReference type="PROSITE" id="PS51841">
    <property type="entry name" value="LTD"/>
    <property type="match status" value="1"/>
</dbReference>
<feature type="domain" description="LTD" evidence="4">
    <location>
        <begin position="43"/>
        <end position="200"/>
    </location>
</feature>
<dbReference type="NCBIfam" id="NF038117">
    <property type="entry name" value="choice_anch_I"/>
    <property type="match status" value="1"/>
</dbReference>
<dbReference type="InterPro" id="IPR011044">
    <property type="entry name" value="Quino_amine_DH_bsu"/>
</dbReference>
<feature type="domain" description="SLH" evidence="3">
    <location>
        <begin position="1300"/>
        <end position="1363"/>
    </location>
</feature>
<feature type="chain" id="PRO_5006920168" evidence="2">
    <location>
        <begin position="31"/>
        <end position="1363"/>
    </location>
</feature>
<feature type="domain" description="SLH" evidence="3">
    <location>
        <begin position="1234"/>
        <end position="1297"/>
    </location>
</feature>
<evidence type="ECO:0000313" key="6">
    <source>
        <dbReference type="Proteomes" id="UP000054709"/>
    </source>
</evidence>
<evidence type="ECO:0000313" key="5">
    <source>
        <dbReference type="EMBL" id="KTD85621.1"/>
    </source>
</evidence>
<evidence type="ECO:0000259" key="4">
    <source>
        <dbReference type="PROSITE" id="PS51841"/>
    </source>
</evidence>
<dbReference type="Pfam" id="PF02368">
    <property type="entry name" value="Big_2"/>
    <property type="match status" value="1"/>
</dbReference>
<dbReference type="PROSITE" id="PS51272">
    <property type="entry name" value="SLH"/>
    <property type="match status" value="3"/>
</dbReference>
<dbReference type="GO" id="GO:0016020">
    <property type="term" value="C:membrane"/>
    <property type="evidence" value="ECO:0007669"/>
    <property type="project" value="InterPro"/>
</dbReference>
<name>A0A0W1AWE4_9BACL</name>
<dbReference type="Proteomes" id="UP000054709">
    <property type="component" value="Unassembled WGS sequence"/>
</dbReference>
<dbReference type="InterPro" id="IPR036415">
    <property type="entry name" value="Lamin_tail_dom_sf"/>
</dbReference>
<keyword evidence="6" id="KW-1185">Reference proteome</keyword>
<dbReference type="InterPro" id="IPR052956">
    <property type="entry name" value="Mesenchyme-surface_protein"/>
</dbReference>
<accession>A0A0W1AWE4</accession>
<dbReference type="RefSeq" id="WP_060624464.1">
    <property type="nucleotide sequence ID" value="NZ_LCZJ02000026.1"/>
</dbReference>
<dbReference type="InterPro" id="IPR001322">
    <property type="entry name" value="Lamin_tail_dom"/>
</dbReference>
<dbReference type="PANTHER" id="PTHR46928:SF1">
    <property type="entry name" value="MESENCHYME-SPECIFIC CELL SURFACE GLYCOPROTEIN"/>
    <property type="match status" value="1"/>
</dbReference>
<evidence type="ECO:0000256" key="1">
    <source>
        <dbReference type="SAM" id="MobiDB-lite"/>
    </source>
</evidence>
<dbReference type="InterPro" id="IPR008964">
    <property type="entry name" value="Invasin/intimin_cell_adhesion"/>
</dbReference>
<dbReference type="SMART" id="SM00635">
    <property type="entry name" value="BID_2"/>
    <property type="match status" value="1"/>
</dbReference>
<dbReference type="OrthoDB" id="9801679at2"/>
<proteinExistence type="predicted"/>
<dbReference type="InterPro" id="IPR001119">
    <property type="entry name" value="SLH_dom"/>
</dbReference>
<dbReference type="InterPro" id="IPR055188">
    <property type="entry name" value="Choice_anch_I"/>
</dbReference>
<feature type="compositionally biased region" description="Basic and acidic residues" evidence="1">
    <location>
        <begin position="755"/>
        <end position="764"/>
    </location>
</feature>
<gene>
    <name evidence="5" type="ORF">UQ64_19185</name>
</gene>
<dbReference type="PANTHER" id="PTHR46928">
    <property type="entry name" value="MESENCHYME-SPECIFIC CELL SURFACE GLYCOPROTEIN"/>
    <property type="match status" value="1"/>
</dbReference>
<evidence type="ECO:0000256" key="2">
    <source>
        <dbReference type="SAM" id="SignalP"/>
    </source>
</evidence>
<feature type="domain" description="SLH" evidence="3">
    <location>
        <begin position="1173"/>
        <end position="1233"/>
    </location>
</feature>
<dbReference type="SUPFAM" id="SSF49313">
    <property type="entry name" value="Cadherin-like"/>
    <property type="match status" value="1"/>
</dbReference>
<dbReference type="SUPFAM" id="SSF74853">
    <property type="entry name" value="Lamin A/C globular tail domain"/>
    <property type="match status" value="1"/>
</dbReference>
<feature type="compositionally biased region" description="Polar residues" evidence="1">
    <location>
        <begin position="744"/>
        <end position="754"/>
    </location>
</feature>
<dbReference type="Pfam" id="PF00932">
    <property type="entry name" value="LTD"/>
    <property type="match status" value="1"/>
</dbReference>
<dbReference type="Pfam" id="PF22494">
    <property type="entry name" value="choice_anch_I"/>
    <property type="match status" value="1"/>
</dbReference>
<organism evidence="5 6">
    <name type="scientific">Paenibacillus etheri</name>
    <dbReference type="NCBI Taxonomy" id="1306852"/>
    <lineage>
        <taxon>Bacteria</taxon>
        <taxon>Bacillati</taxon>
        <taxon>Bacillota</taxon>
        <taxon>Bacilli</taxon>
        <taxon>Bacillales</taxon>
        <taxon>Paenibacillaceae</taxon>
        <taxon>Paenibacillus</taxon>
    </lineage>
</organism>
<evidence type="ECO:0000259" key="3">
    <source>
        <dbReference type="PROSITE" id="PS51272"/>
    </source>
</evidence>
<feature type="signal peptide" evidence="2">
    <location>
        <begin position="1"/>
        <end position="30"/>
    </location>
</feature>
<dbReference type="Gene3D" id="2.60.40.10">
    <property type="entry name" value="Immunoglobulins"/>
    <property type="match status" value="1"/>
</dbReference>
<dbReference type="InterPro" id="IPR013783">
    <property type="entry name" value="Ig-like_fold"/>
</dbReference>
<dbReference type="EMBL" id="LCZJ02000026">
    <property type="protein sequence ID" value="KTD85621.1"/>
    <property type="molecule type" value="Genomic_DNA"/>
</dbReference>
<dbReference type="InterPro" id="IPR015919">
    <property type="entry name" value="Cadherin-like_sf"/>
</dbReference>
<feature type="region of interest" description="Disordered" evidence="1">
    <location>
        <begin position="743"/>
        <end position="764"/>
    </location>
</feature>
<protein>
    <submittedName>
        <fullName evidence="5">Uncharacterized protein</fullName>
    </submittedName>
</protein>
<comment type="caution">
    <text evidence="5">The sequence shown here is derived from an EMBL/GenBank/DDBJ whole genome shotgun (WGS) entry which is preliminary data.</text>
</comment>
<reference evidence="5 6" key="1">
    <citation type="journal article" date="2015" name="Int. Biodeterior. Biodegradation">
        <title>Physiological and genetic screening methods for the isolation of methyl tert-butyl ether-degrading bacteria for bioremediation purposes.</title>
        <authorList>
            <person name="Guisado I.M."/>
            <person name="Purswani J."/>
            <person name="Gonzalez Lopez J."/>
            <person name="Pozo C."/>
        </authorList>
    </citation>
    <scope>NUCLEOTIDE SEQUENCE [LARGE SCALE GENOMIC DNA]</scope>
    <source>
        <strain evidence="5 6">SH7</strain>
    </source>
</reference>
<dbReference type="Gene3D" id="2.60.40.1080">
    <property type="match status" value="1"/>
</dbReference>
<dbReference type="GO" id="GO:0005509">
    <property type="term" value="F:calcium ion binding"/>
    <property type="evidence" value="ECO:0007669"/>
    <property type="project" value="InterPro"/>
</dbReference>
<dbReference type="Pfam" id="PF00395">
    <property type="entry name" value="SLH"/>
    <property type="match status" value="3"/>
</dbReference>
<dbReference type="Pfam" id="PF05345">
    <property type="entry name" value="He_PIG"/>
    <property type="match status" value="1"/>
</dbReference>